<evidence type="ECO:0008006" key="4">
    <source>
        <dbReference type="Google" id="ProtNLM"/>
    </source>
</evidence>
<feature type="transmembrane region" description="Helical" evidence="1">
    <location>
        <begin position="86"/>
        <end position="106"/>
    </location>
</feature>
<protein>
    <recommendedName>
        <fullName evidence="4">Transmembrane protein</fullName>
    </recommendedName>
</protein>
<feature type="transmembrane region" description="Helical" evidence="1">
    <location>
        <begin position="306"/>
        <end position="330"/>
    </location>
</feature>
<feature type="transmembrane region" description="Helical" evidence="1">
    <location>
        <begin position="218"/>
        <end position="234"/>
    </location>
</feature>
<feature type="transmembrane region" description="Helical" evidence="1">
    <location>
        <begin position="336"/>
        <end position="356"/>
    </location>
</feature>
<keyword evidence="1" id="KW-0812">Transmembrane</keyword>
<name>A0ABM8QLL6_9BURK</name>
<sequence>MNRRETVGSYVLFALGVVTLATTVFAVWRHFSPLPFGDSWDGTIGFYMRVMQAPWQSFFEQHNEHRLTFSRLIFFADVRYFGGRNVLSLIANLVLAGALAATFYRITLHHRATLSRPMRFGLAGGVLVFTFSWIQNENFTWGFQSQWFAVYLFALFAFHAIERTAEAEGNDQRAKSRGWFVAALASAWVAAYSMSSGVLVLPVLIVQATYLRLKRRDLAVLVAFTAAVWFAYFIDWTKPASSGNLTAGLREHPIGALRYVLLYLGAPAFHARLSLAAAYISGTWALVVLVASCIRTVQAGEKRPQGIAMLAFAVFVAGNAVLTASGRLWFGIGTALASRYTTASLTCWLALIIFMALNSRTAKQFNRVIIVAVIATLIVASGQRMAIHSDNDVAYSRLVAGLALRAHVYDPEIVKAVYPFPDTLVSIAKQAEAAQLSIFAPDQPDYLVAPDHINATMSCEGAIESISTTTTPGIYRATGWIYDTAARQTAQAIVVTTASGTTLGTGVTGGDRDDIRKRFGRRARYSGWTAFFKAPETGGIRISGELAANTYCALQGERPVPAAGSASNR</sequence>
<feature type="transmembrane region" description="Helical" evidence="1">
    <location>
        <begin position="118"/>
        <end position="135"/>
    </location>
</feature>
<dbReference type="Proteomes" id="UP000673821">
    <property type="component" value="Unassembled WGS sequence"/>
</dbReference>
<evidence type="ECO:0000313" key="2">
    <source>
        <dbReference type="EMBL" id="CAE6702849.1"/>
    </source>
</evidence>
<keyword evidence="1" id="KW-0472">Membrane</keyword>
<feature type="transmembrane region" description="Helical" evidence="1">
    <location>
        <begin position="276"/>
        <end position="294"/>
    </location>
</feature>
<keyword evidence="1" id="KW-1133">Transmembrane helix</keyword>
<evidence type="ECO:0000313" key="3">
    <source>
        <dbReference type="Proteomes" id="UP000673821"/>
    </source>
</evidence>
<reference evidence="2 3" key="1">
    <citation type="submission" date="2021-02" db="EMBL/GenBank/DDBJ databases">
        <authorList>
            <person name="Vanwijnsberghe S."/>
        </authorList>
    </citation>
    <scope>NUCLEOTIDE SEQUENCE [LARGE SCALE GENOMIC DNA]</scope>
    <source>
        <strain evidence="2 3">R-69776</strain>
    </source>
</reference>
<gene>
    <name evidence="2" type="ORF">R69776_00718</name>
</gene>
<comment type="caution">
    <text evidence="2">The sequence shown here is derived from an EMBL/GenBank/DDBJ whole genome shotgun (WGS) entry which is preliminary data.</text>
</comment>
<feature type="transmembrane region" description="Helical" evidence="1">
    <location>
        <begin position="179"/>
        <end position="206"/>
    </location>
</feature>
<evidence type="ECO:0000256" key="1">
    <source>
        <dbReference type="SAM" id="Phobius"/>
    </source>
</evidence>
<proteinExistence type="predicted"/>
<organism evidence="2 3">
    <name type="scientific">Paraburkholderia nemoris</name>
    <dbReference type="NCBI Taxonomy" id="2793076"/>
    <lineage>
        <taxon>Bacteria</taxon>
        <taxon>Pseudomonadati</taxon>
        <taxon>Pseudomonadota</taxon>
        <taxon>Betaproteobacteria</taxon>
        <taxon>Burkholderiales</taxon>
        <taxon>Burkholderiaceae</taxon>
        <taxon>Paraburkholderia</taxon>
    </lineage>
</organism>
<dbReference type="EMBL" id="CAJNBH010000002">
    <property type="protein sequence ID" value="CAE6702849.1"/>
    <property type="molecule type" value="Genomic_DNA"/>
</dbReference>
<feature type="transmembrane region" description="Helical" evidence="1">
    <location>
        <begin position="368"/>
        <end position="387"/>
    </location>
</feature>
<accession>A0ABM8QLL6</accession>
<keyword evidence="3" id="KW-1185">Reference proteome</keyword>
<feature type="transmembrane region" description="Helical" evidence="1">
    <location>
        <begin position="7"/>
        <end position="28"/>
    </location>
</feature>